<feature type="region of interest" description="Disordered" evidence="5">
    <location>
        <begin position="414"/>
        <end position="455"/>
    </location>
</feature>
<evidence type="ECO:0008006" key="8">
    <source>
        <dbReference type="Google" id="ProtNLM"/>
    </source>
</evidence>
<name>A0ABM1ZN85_AEDAL</name>
<evidence type="ECO:0000256" key="5">
    <source>
        <dbReference type="SAM" id="MobiDB-lite"/>
    </source>
</evidence>
<feature type="compositionally biased region" description="Basic residues" evidence="5">
    <location>
        <begin position="429"/>
        <end position="444"/>
    </location>
</feature>
<dbReference type="EnsemblMetazoa" id="AALFPA23_020114.R29623">
    <property type="protein sequence ID" value="AALFPA23_020114.P29623"/>
    <property type="gene ID" value="AALFPA23_020114"/>
</dbReference>
<evidence type="ECO:0000313" key="7">
    <source>
        <dbReference type="Proteomes" id="UP000069940"/>
    </source>
</evidence>
<dbReference type="Gene3D" id="3.10.10.10">
    <property type="entry name" value="HIV Type 1 Reverse Transcriptase, subunit A, domain 1"/>
    <property type="match status" value="1"/>
</dbReference>
<organism evidence="6 7">
    <name type="scientific">Aedes albopictus</name>
    <name type="common">Asian tiger mosquito</name>
    <name type="synonym">Stegomyia albopicta</name>
    <dbReference type="NCBI Taxonomy" id="7160"/>
    <lineage>
        <taxon>Eukaryota</taxon>
        <taxon>Metazoa</taxon>
        <taxon>Ecdysozoa</taxon>
        <taxon>Arthropoda</taxon>
        <taxon>Hexapoda</taxon>
        <taxon>Insecta</taxon>
        <taxon>Pterygota</taxon>
        <taxon>Neoptera</taxon>
        <taxon>Endopterygota</taxon>
        <taxon>Diptera</taxon>
        <taxon>Nematocera</taxon>
        <taxon>Culicoidea</taxon>
        <taxon>Culicidae</taxon>
        <taxon>Culicinae</taxon>
        <taxon>Aedini</taxon>
        <taxon>Aedes</taxon>
        <taxon>Stegomyia</taxon>
    </lineage>
</organism>
<reference evidence="6" key="2">
    <citation type="submission" date="2025-05" db="UniProtKB">
        <authorList>
            <consortium name="EnsemblMetazoa"/>
        </authorList>
    </citation>
    <scope>IDENTIFICATION</scope>
    <source>
        <strain evidence="6">Foshan</strain>
    </source>
</reference>
<evidence type="ECO:0000313" key="6">
    <source>
        <dbReference type="EnsemblMetazoa" id="AALFPA23_020114.P29623"/>
    </source>
</evidence>
<dbReference type="SUPFAM" id="SSF50630">
    <property type="entry name" value="Acid proteases"/>
    <property type="match status" value="1"/>
</dbReference>
<accession>A0ABM1ZN85</accession>
<reference evidence="7" key="1">
    <citation type="journal article" date="2015" name="Proc. Natl. Acad. Sci. U.S.A.">
        <title>Genome sequence of the Asian Tiger mosquito, Aedes albopictus, reveals insights into its biology, genetics, and evolution.</title>
        <authorList>
            <person name="Chen X.G."/>
            <person name="Jiang X."/>
            <person name="Gu J."/>
            <person name="Xu M."/>
            <person name="Wu Y."/>
            <person name="Deng Y."/>
            <person name="Zhang C."/>
            <person name="Bonizzoni M."/>
            <person name="Dermauw W."/>
            <person name="Vontas J."/>
            <person name="Armbruster P."/>
            <person name="Huang X."/>
            <person name="Yang Y."/>
            <person name="Zhang H."/>
            <person name="He W."/>
            <person name="Peng H."/>
            <person name="Liu Y."/>
            <person name="Wu K."/>
            <person name="Chen J."/>
            <person name="Lirakis M."/>
            <person name="Topalis P."/>
            <person name="Van Leeuwen T."/>
            <person name="Hall A.B."/>
            <person name="Jiang X."/>
            <person name="Thorpe C."/>
            <person name="Mueller R.L."/>
            <person name="Sun C."/>
            <person name="Waterhouse R.M."/>
            <person name="Yan G."/>
            <person name="Tu Z.J."/>
            <person name="Fang X."/>
            <person name="James A.A."/>
        </authorList>
    </citation>
    <scope>NUCLEOTIDE SEQUENCE [LARGE SCALE GENOMIC DNA]</scope>
    <source>
        <strain evidence="7">Foshan</strain>
    </source>
</reference>
<feature type="compositionally biased region" description="Polar residues" evidence="5">
    <location>
        <begin position="445"/>
        <end position="455"/>
    </location>
</feature>
<dbReference type="Gene3D" id="2.40.70.10">
    <property type="entry name" value="Acid Proteases"/>
    <property type="match status" value="1"/>
</dbReference>
<evidence type="ECO:0000256" key="1">
    <source>
        <dbReference type="ARBA" id="ARBA00022679"/>
    </source>
</evidence>
<dbReference type="PANTHER" id="PTHR37984">
    <property type="entry name" value="PROTEIN CBG26694"/>
    <property type="match status" value="1"/>
</dbReference>
<dbReference type="SUPFAM" id="SSF56672">
    <property type="entry name" value="DNA/RNA polymerases"/>
    <property type="match status" value="1"/>
</dbReference>
<keyword evidence="3" id="KW-0540">Nuclease</keyword>
<keyword evidence="1" id="KW-0808">Transferase</keyword>
<keyword evidence="7" id="KW-1185">Reference proteome</keyword>
<keyword evidence="4" id="KW-0255">Endonuclease</keyword>
<evidence type="ECO:0000256" key="2">
    <source>
        <dbReference type="ARBA" id="ARBA00022695"/>
    </source>
</evidence>
<evidence type="ECO:0000256" key="4">
    <source>
        <dbReference type="ARBA" id="ARBA00022759"/>
    </source>
</evidence>
<dbReference type="InterPro" id="IPR043502">
    <property type="entry name" value="DNA/RNA_pol_sf"/>
</dbReference>
<dbReference type="GeneID" id="134288456"/>
<sequence>MDDFGESSKVLSVKQRLGRKYGENDHRRDSDRPRNRSWSRDRSRSNERNRGYDRNRSRGREWNRDYRQDSSENRAKNFHASAICNYCKRKGHIRKNCWFLQNTNQGKSVNFVEKVETVAAETSVTDKFHRIQVNDTSDEDSEISCMMIGRISKATEACLVDVRVQGIKLTMEVDTGSAVAVISEILYQQMFSSIPVSKCDKKLVVVNGSKIAVVGEITVEVILNGVTADRKLIVLKTTRSFTPLLGRDWMKVFYPNWKDQFMQPRSVNSLSVTEDPDKVLGRIKQKYSNVFNKDFTEPITGFEAELTLKSEQPIFRRAYQVPFKIKDKFLEHLDMLEKQGVITPIQASEWASPVIAVMKKDGEVRMILVGKHKTNAHRRQLKAAYESKRGRTKVHLPNTTTNKRRRDSIEEEGDFLGFSENSMPPAIHERKKIKQVRSPIKTRSKTAQNSGTGTR</sequence>
<feature type="region of interest" description="Disordered" evidence="5">
    <location>
        <begin position="1"/>
        <end position="58"/>
    </location>
</feature>
<evidence type="ECO:0000256" key="3">
    <source>
        <dbReference type="ARBA" id="ARBA00022722"/>
    </source>
</evidence>
<feature type="compositionally biased region" description="Basic and acidic residues" evidence="5">
    <location>
        <begin position="20"/>
        <end position="58"/>
    </location>
</feature>
<protein>
    <recommendedName>
        <fullName evidence="8">Peptidase A2 domain-containing protein</fullName>
    </recommendedName>
</protein>
<dbReference type="Proteomes" id="UP000069940">
    <property type="component" value="Unassembled WGS sequence"/>
</dbReference>
<dbReference type="RefSeq" id="XP_062709374.1">
    <property type="nucleotide sequence ID" value="XM_062853390.1"/>
</dbReference>
<keyword evidence="2" id="KW-0548">Nucleotidyltransferase</keyword>
<keyword evidence="4" id="KW-0378">Hydrolase</keyword>
<proteinExistence type="predicted"/>
<dbReference type="InterPro" id="IPR021109">
    <property type="entry name" value="Peptidase_aspartic_dom_sf"/>
</dbReference>
<dbReference type="PANTHER" id="PTHR37984:SF5">
    <property type="entry name" value="PROTEIN NYNRIN-LIKE"/>
    <property type="match status" value="1"/>
</dbReference>
<dbReference type="InterPro" id="IPR050951">
    <property type="entry name" value="Retrovirus_Pol_polyprotein"/>
</dbReference>